<dbReference type="Proteomes" id="UP001430953">
    <property type="component" value="Unassembled WGS sequence"/>
</dbReference>
<protein>
    <submittedName>
        <fullName evidence="1">Uncharacterized protein</fullName>
    </submittedName>
</protein>
<dbReference type="AlphaFoldDB" id="A0AAW2GKN7"/>
<keyword evidence="2" id="KW-1185">Reference proteome</keyword>
<evidence type="ECO:0000313" key="2">
    <source>
        <dbReference type="Proteomes" id="UP001430953"/>
    </source>
</evidence>
<proteinExistence type="predicted"/>
<sequence length="116" mass="14266">MPNERHKIFSTKVRKSQQKIDRIYQFFKRRALKKPATLRANKVYKRTKIRFRVPYIIRRSPSSLPYSPNRQFAYVHPYKRRNVSDVIYLGGKMNKDEHFFIVKLFLYYNNFLHHDI</sequence>
<gene>
    <name evidence="1" type="ORF">PUN28_003390</name>
</gene>
<name>A0AAW2GKN7_9HYME</name>
<dbReference type="EMBL" id="JADYXP020000003">
    <property type="protein sequence ID" value="KAL0128103.1"/>
    <property type="molecule type" value="Genomic_DNA"/>
</dbReference>
<reference evidence="1 2" key="1">
    <citation type="submission" date="2023-03" db="EMBL/GenBank/DDBJ databases">
        <title>High recombination rates correlate with genetic variation in Cardiocondyla obscurior ants.</title>
        <authorList>
            <person name="Errbii M."/>
        </authorList>
    </citation>
    <scope>NUCLEOTIDE SEQUENCE [LARGE SCALE GENOMIC DNA]</scope>
    <source>
        <strain evidence="1">Alpha-2009</strain>
        <tissue evidence="1">Whole body</tissue>
    </source>
</reference>
<evidence type="ECO:0000313" key="1">
    <source>
        <dbReference type="EMBL" id="KAL0128103.1"/>
    </source>
</evidence>
<organism evidence="1 2">
    <name type="scientific">Cardiocondyla obscurior</name>
    <dbReference type="NCBI Taxonomy" id="286306"/>
    <lineage>
        <taxon>Eukaryota</taxon>
        <taxon>Metazoa</taxon>
        <taxon>Ecdysozoa</taxon>
        <taxon>Arthropoda</taxon>
        <taxon>Hexapoda</taxon>
        <taxon>Insecta</taxon>
        <taxon>Pterygota</taxon>
        <taxon>Neoptera</taxon>
        <taxon>Endopterygota</taxon>
        <taxon>Hymenoptera</taxon>
        <taxon>Apocrita</taxon>
        <taxon>Aculeata</taxon>
        <taxon>Formicoidea</taxon>
        <taxon>Formicidae</taxon>
        <taxon>Myrmicinae</taxon>
        <taxon>Cardiocondyla</taxon>
    </lineage>
</organism>
<accession>A0AAW2GKN7</accession>
<comment type="caution">
    <text evidence="1">The sequence shown here is derived from an EMBL/GenBank/DDBJ whole genome shotgun (WGS) entry which is preliminary data.</text>
</comment>